<evidence type="ECO:0000313" key="11">
    <source>
        <dbReference type="Proteomes" id="UP000283509"/>
    </source>
</evidence>
<keyword evidence="11" id="KW-1185">Reference proteome</keyword>
<feature type="compositionally biased region" description="Low complexity" evidence="7">
    <location>
        <begin position="172"/>
        <end position="184"/>
    </location>
</feature>
<dbReference type="GO" id="GO:0005886">
    <property type="term" value="C:plasma membrane"/>
    <property type="evidence" value="ECO:0007669"/>
    <property type="project" value="TreeGrafter"/>
</dbReference>
<evidence type="ECO:0000256" key="2">
    <source>
        <dbReference type="ARBA" id="ARBA00005585"/>
    </source>
</evidence>
<organism evidence="10 11">
    <name type="scientific">Penaeus vannamei</name>
    <name type="common">Whiteleg shrimp</name>
    <name type="synonym">Litopenaeus vannamei</name>
    <dbReference type="NCBI Taxonomy" id="6689"/>
    <lineage>
        <taxon>Eukaryota</taxon>
        <taxon>Metazoa</taxon>
        <taxon>Ecdysozoa</taxon>
        <taxon>Arthropoda</taxon>
        <taxon>Crustacea</taxon>
        <taxon>Multicrustacea</taxon>
        <taxon>Malacostraca</taxon>
        <taxon>Eumalacostraca</taxon>
        <taxon>Eucarida</taxon>
        <taxon>Decapoda</taxon>
        <taxon>Dendrobranchiata</taxon>
        <taxon>Penaeoidea</taxon>
        <taxon>Penaeidae</taxon>
        <taxon>Penaeus</taxon>
    </lineage>
</organism>
<dbReference type="GO" id="GO:0045879">
    <property type="term" value="P:negative regulation of smoothened signaling pathway"/>
    <property type="evidence" value="ECO:0007669"/>
    <property type="project" value="TreeGrafter"/>
</dbReference>
<dbReference type="GO" id="GO:0005119">
    <property type="term" value="F:smoothened binding"/>
    <property type="evidence" value="ECO:0007669"/>
    <property type="project" value="TreeGrafter"/>
</dbReference>
<dbReference type="InterPro" id="IPR053958">
    <property type="entry name" value="HMGCR/SNAP/NPC1-like_SSD"/>
</dbReference>
<dbReference type="PROSITE" id="PS50156">
    <property type="entry name" value="SSD"/>
    <property type="match status" value="1"/>
</dbReference>
<evidence type="ECO:0000313" key="10">
    <source>
        <dbReference type="EMBL" id="ROT62980.1"/>
    </source>
</evidence>
<keyword evidence="3 8" id="KW-0812">Transmembrane</keyword>
<evidence type="ECO:0000256" key="1">
    <source>
        <dbReference type="ARBA" id="ARBA00004141"/>
    </source>
</evidence>
<keyword evidence="4 8" id="KW-1133">Transmembrane helix</keyword>
<dbReference type="GO" id="GO:0097108">
    <property type="term" value="F:hedgehog family protein binding"/>
    <property type="evidence" value="ECO:0007669"/>
    <property type="project" value="TreeGrafter"/>
</dbReference>
<evidence type="ECO:0000259" key="9">
    <source>
        <dbReference type="PROSITE" id="PS50156"/>
    </source>
</evidence>
<comment type="similarity">
    <text evidence="2">Belongs to the patched family.</text>
</comment>
<evidence type="ECO:0000256" key="4">
    <source>
        <dbReference type="ARBA" id="ARBA00022989"/>
    </source>
</evidence>
<comment type="subcellular location">
    <subcellularLocation>
        <location evidence="1">Membrane</location>
        <topology evidence="1">Multi-pass membrane protein</topology>
    </subcellularLocation>
</comment>
<dbReference type="PANTHER" id="PTHR46022">
    <property type="entry name" value="PROTEIN PATCHED"/>
    <property type="match status" value="1"/>
</dbReference>
<feature type="domain" description="SSD" evidence="9">
    <location>
        <begin position="340"/>
        <end position="432"/>
    </location>
</feature>
<evidence type="ECO:0000256" key="7">
    <source>
        <dbReference type="SAM" id="MobiDB-lite"/>
    </source>
</evidence>
<sequence length="471" mass="50773">MACMRPGEQRAVRGRTGGRGAGITTGYQEKPCLDPTDPECPETAPNKHSKEESQGAGREECNSIYTSKSFIVLCSSPPSTTPWPAAEVFQEAARTPINAFFSLSFFPFAYCHKLDVGAELTGGCYGYAGKFMHWPEDLIVGGAQTNKTGHIVRAEALQSMVQLMGSKNLYESTTTSTTASTTSTGHRRRRTSCWRPGNRSSRSLKHISVIDDTKVAAVLWYAGMCVGSDRWRRWSHTSPEIPERPVWAGGGQRSSRGQGGLGCVLPHPPPFKDQLGYHMSLLAPSDPEPLVALPFRRPGSEPLEVLAETERLQNETRRYNMLPFSSATLGYLLRDFSEVPAFRVALGYIFMVIYACLSLAKLSDSVRSAAGLGLAGVLLVAITVAAGLGLCALLGLPFNASTTQVLPFLALGLGVDDMFLMAHTFAETADNSLIPYQVSGGRPLVSFLASFAGGRAPFRPGCGRRLAAALL</sequence>
<evidence type="ECO:0000256" key="5">
    <source>
        <dbReference type="ARBA" id="ARBA00023136"/>
    </source>
</evidence>
<reference evidence="10 11" key="1">
    <citation type="submission" date="2018-04" db="EMBL/GenBank/DDBJ databases">
        <authorList>
            <person name="Zhang X."/>
            <person name="Yuan J."/>
            <person name="Li F."/>
            <person name="Xiang J."/>
        </authorList>
    </citation>
    <scope>NUCLEOTIDE SEQUENCE [LARGE SCALE GENOMIC DNA]</scope>
    <source>
        <tissue evidence="10">Muscle</tissue>
    </source>
</reference>
<evidence type="ECO:0000256" key="6">
    <source>
        <dbReference type="ARBA" id="ARBA00023180"/>
    </source>
</evidence>
<keyword evidence="5 8" id="KW-0472">Membrane</keyword>
<dbReference type="Gene3D" id="1.20.1640.10">
    <property type="entry name" value="Multidrug efflux transporter AcrB transmembrane domain"/>
    <property type="match status" value="1"/>
</dbReference>
<accession>A0A3R7LS64</accession>
<dbReference type="PANTHER" id="PTHR46022:SF1">
    <property type="entry name" value="PROTEIN PATCHED"/>
    <property type="match status" value="1"/>
</dbReference>
<keyword evidence="6" id="KW-0325">Glycoprotein</keyword>
<feature type="compositionally biased region" description="Basic and acidic residues" evidence="7">
    <location>
        <begin position="48"/>
        <end position="58"/>
    </location>
</feature>
<proteinExistence type="inferred from homology"/>
<dbReference type="OrthoDB" id="5873834at2759"/>
<dbReference type="GO" id="GO:0008158">
    <property type="term" value="F:hedgehog receptor activity"/>
    <property type="evidence" value="ECO:0007669"/>
    <property type="project" value="TreeGrafter"/>
</dbReference>
<evidence type="ECO:0000256" key="8">
    <source>
        <dbReference type="SAM" id="Phobius"/>
    </source>
</evidence>
<dbReference type="Pfam" id="PF12349">
    <property type="entry name" value="Sterol-sensing"/>
    <property type="match status" value="1"/>
</dbReference>
<dbReference type="STRING" id="6689.A0A3R7LS64"/>
<dbReference type="SUPFAM" id="SSF82866">
    <property type="entry name" value="Multidrug efflux transporter AcrB transmembrane domain"/>
    <property type="match status" value="1"/>
</dbReference>
<name>A0A3R7LS64_PENVA</name>
<protein>
    <submittedName>
        <fullName evidence="10">Putative hedgehog receptor patched</fullName>
    </submittedName>
</protein>
<dbReference type="Proteomes" id="UP000283509">
    <property type="component" value="Unassembled WGS sequence"/>
</dbReference>
<dbReference type="EMBL" id="QCYY01003512">
    <property type="protein sequence ID" value="ROT62980.1"/>
    <property type="molecule type" value="Genomic_DNA"/>
</dbReference>
<feature type="region of interest" description="Disordered" evidence="7">
    <location>
        <begin position="1"/>
        <end position="58"/>
    </location>
</feature>
<dbReference type="InterPro" id="IPR000731">
    <property type="entry name" value="SSD"/>
</dbReference>
<dbReference type="AlphaFoldDB" id="A0A3R7LS64"/>
<reference evidence="10 11" key="2">
    <citation type="submission" date="2019-01" db="EMBL/GenBank/DDBJ databases">
        <title>The decoding of complex shrimp genome reveals the adaptation for benthos swimmer, frequently molting mechanism and breeding impact on genome.</title>
        <authorList>
            <person name="Sun Y."/>
            <person name="Gao Y."/>
            <person name="Yu Y."/>
        </authorList>
    </citation>
    <scope>NUCLEOTIDE SEQUENCE [LARGE SCALE GENOMIC DNA]</scope>
    <source>
        <tissue evidence="10">Muscle</tissue>
    </source>
</reference>
<feature type="transmembrane region" description="Helical" evidence="8">
    <location>
        <begin position="341"/>
        <end position="360"/>
    </location>
</feature>
<feature type="region of interest" description="Disordered" evidence="7">
    <location>
        <begin position="172"/>
        <end position="197"/>
    </location>
</feature>
<evidence type="ECO:0000256" key="3">
    <source>
        <dbReference type="ARBA" id="ARBA00022692"/>
    </source>
</evidence>
<comment type="caution">
    <text evidence="10">The sequence shown here is derived from an EMBL/GenBank/DDBJ whole genome shotgun (WGS) entry which is preliminary data.</text>
</comment>
<keyword evidence="10" id="KW-0675">Receptor</keyword>
<feature type="transmembrane region" description="Helical" evidence="8">
    <location>
        <begin position="372"/>
        <end position="396"/>
    </location>
</feature>
<gene>
    <name evidence="10" type="ORF">C7M84_019163</name>
</gene>